<evidence type="ECO:0000313" key="2">
    <source>
        <dbReference type="EMBL" id="KGA92593.1"/>
    </source>
</evidence>
<dbReference type="EMBL" id="MPOJ01000008">
    <property type="protein sequence ID" value="OOH73615.1"/>
    <property type="molecule type" value="Genomic_DNA"/>
</dbReference>
<dbReference type="CDD" id="cd09872">
    <property type="entry name" value="PIN_Sll0205-like"/>
    <property type="match status" value="1"/>
</dbReference>
<dbReference type="InterPro" id="IPR041705">
    <property type="entry name" value="PIN_Sll0205"/>
</dbReference>
<organism evidence="2 4">
    <name type="scientific">Leptospirillum ferriphilum</name>
    <dbReference type="NCBI Taxonomy" id="178606"/>
    <lineage>
        <taxon>Bacteria</taxon>
        <taxon>Pseudomonadati</taxon>
        <taxon>Nitrospirota</taxon>
        <taxon>Nitrospiria</taxon>
        <taxon>Nitrospirales</taxon>
        <taxon>Nitrospiraceae</taxon>
        <taxon>Leptospirillum</taxon>
    </lineage>
</organism>
<dbReference type="InterPro" id="IPR002716">
    <property type="entry name" value="PIN_dom"/>
</dbReference>
<evidence type="ECO:0000313" key="3">
    <source>
        <dbReference type="EMBL" id="OOH73615.1"/>
    </source>
</evidence>
<dbReference type="SUPFAM" id="SSF88723">
    <property type="entry name" value="PIN domain-like"/>
    <property type="match status" value="1"/>
</dbReference>
<dbReference type="Gene3D" id="3.40.50.1010">
    <property type="entry name" value="5'-nuclease"/>
    <property type="match status" value="1"/>
</dbReference>
<reference evidence="3 5" key="2">
    <citation type="submission" date="2016-11" db="EMBL/GenBank/DDBJ databases">
        <title>Comparative genomics of co-occurring bacteria in distinct bioleaching systems unravels niche-specific adaptation.</title>
        <authorList>
            <person name="Zhang X."/>
            <person name="Liu X."/>
            <person name="Yin H."/>
        </authorList>
    </citation>
    <scope>NUCLEOTIDE SEQUENCE [LARGE SCALE GENOMIC DNA]</scope>
    <source>
        <strain evidence="3 5">DX</strain>
    </source>
</reference>
<feature type="domain" description="PIN" evidence="1">
    <location>
        <begin position="3"/>
        <end position="124"/>
    </location>
</feature>
<dbReference type="RefSeq" id="WP_014961456.1">
    <property type="nucleotide sequence ID" value="NZ_JPGK01000014.1"/>
</dbReference>
<sequence>MKIICDTHVLLFWANDPGRLTLPARKALKNNMDKGTLGCADITLWEIALLYERGRFTLPLDVTLESYMHGIINALRLRVLSITPEIAALSRSELFHHQDPADRLIAATAIVHQAPLISADKTLATLSPLQILW</sequence>
<dbReference type="InterPro" id="IPR052919">
    <property type="entry name" value="TA_system_RNase"/>
</dbReference>
<comment type="caution">
    <text evidence="2">The sequence shown here is derived from an EMBL/GenBank/DDBJ whole genome shotgun (WGS) entry which is preliminary data.</text>
</comment>
<dbReference type="EMBL" id="JPGK01000014">
    <property type="protein sequence ID" value="KGA92593.1"/>
    <property type="molecule type" value="Genomic_DNA"/>
</dbReference>
<protein>
    <submittedName>
        <fullName evidence="3">Twitching motility protein PilT</fullName>
    </submittedName>
</protein>
<gene>
    <name evidence="3" type="ORF">BOX24_03820</name>
    <name evidence="2" type="ORF">LptCag_1737</name>
</gene>
<reference evidence="2 4" key="1">
    <citation type="submission" date="2014-06" db="EMBL/GenBank/DDBJ databases">
        <title>Draft genome sequence of iron oxidizing acidophile Leptospirillum ferriphilum DSM14647.</title>
        <authorList>
            <person name="Cardenas J.P."/>
            <person name="Lazcano M."/>
            <person name="Ossandon F.J."/>
            <person name="Corbett M."/>
            <person name="Holmes D.S."/>
            <person name="Watkin E."/>
        </authorList>
    </citation>
    <scope>NUCLEOTIDE SEQUENCE [LARGE SCALE GENOMIC DNA]</scope>
    <source>
        <strain evidence="2 4">DSM 14647</strain>
    </source>
</reference>
<dbReference type="Proteomes" id="UP000029452">
    <property type="component" value="Unassembled WGS sequence"/>
</dbReference>
<evidence type="ECO:0000313" key="5">
    <source>
        <dbReference type="Proteomes" id="UP000188586"/>
    </source>
</evidence>
<name>A0A094W5A3_9BACT</name>
<dbReference type="OMA" id="SPVSCYE"/>
<dbReference type="Pfam" id="PF01850">
    <property type="entry name" value="PIN"/>
    <property type="match status" value="1"/>
</dbReference>
<dbReference type="InterPro" id="IPR029060">
    <property type="entry name" value="PIN-like_dom_sf"/>
</dbReference>
<dbReference type="AlphaFoldDB" id="A0A094W5A3"/>
<dbReference type="PANTHER" id="PTHR36173">
    <property type="entry name" value="RIBONUCLEASE VAPC16-RELATED"/>
    <property type="match status" value="1"/>
</dbReference>
<dbReference type="PANTHER" id="PTHR36173:SF1">
    <property type="entry name" value="RIBONUCLEASE VAPC22"/>
    <property type="match status" value="1"/>
</dbReference>
<evidence type="ECO:0000259" key="1">
    <source>
        <dbReference type="Pfam" id="PF01850"/>
    </source>
</evidence>
<dbReference type="PATRIC" id="fig|178606.4.peg.2637"/>
<dbReference type="Proteomes" id="UP000188586">
    <property type="component" value="Unassembled WGS sequence"/>
</dbReference>
<accession>A0A094W5A3</accession>
<evidence type="ECO:0000313" key="4">
    <source>
        <dbReference type="Proteomes" id="UP000029452"/>
    </source>
</evidence>
<proteinExistence type="predicted"/>
<dbReference type="OrthoDB" id="9798990at2"/>